<feature type="region of interest" description="Disordered" evidence="1">
    <location>
        <begin position="1"/>
        <end position="73"/>
    </location>
</feature>
<proteinExistence type="predicted"/>
<sequence>MPQPHPPQQTKASPEPPRRLVKHPEIRQPRIVASPPSLCPLRDPDPRPLTQRSLDEPLHRHTHNRHHRDDGRVKLQAPPECRYRSTIVALEEQDKTCGGCDAGDGVPVFLLPPGGRGKISSSGAGPCRLFSSGGVGDRDMLFLDVGGEIDGFEGDIGGAVHDPSCTRRVWGPGDSAGRGHVGERARFVDPGIHICEVRVLGGGHGDMEVG</sequence>
<reference evidence="2" key="1">
    <citation type="submission" date="2023-06" db="EMBL/GenBank/DDBJ databases">
        <title>Genome-scale phylogeny and comparative genomics of the fungal order Sordariales.</title>
        <authorList>
            <consortium name="Lawrence Berkeley National Laboratory"/>
            <person name="Hensen N."/>
            <person name="Bonometti L."/>
            <person name="Westerberg I."/>
            <person name="Brannstrom I.O."/>
            <person name="Guillou S."/>
            <person name="Cros-Aarteil S."/>
            <person name="Calhoun S."/>
            <person name="Haridas S."/>
            <person name="Kuo A."/>
            <person name="Mondo S."/>
            <person name="Pangilinan J."/>
            <person name="Riley R."/>
            <person name="Labutti K."/>
            <person name="Andreopoulos B."/>
            <person name="Lipzen A."/>
            <person name="Chen C."/>
            <person name="Yanf M."/>
            <person name="Daum C."/>
            <person name="Ng V."/>
            <person name="Clum A."/>
            <person name="Steindorff A."/>
            <person name="Ohm R."/>
            <person name="Martin F."/>
            <person name="Silar P."/>
            <person name="Natvig D."/>
            <person name="Lalanne C."/>
            <person name="Gautier V."/>
            <person name="Ament-Velasquez S.L."/>
            <person name="Kruys A."/>
            <person name="Hutchinson M.I."/>
            <person name="Powell A.J."/>
            <person name="Barry K."/>
            <person name="Miller A.N."/>
            <person name="Grigoriev I.V."/>
            <person name="Debuchy R."/>
            <person name="Gladieux P."/>
            <person name="Thoren M.H."/>
            <person name="Johannesson H."/>
        </authorList>
    </citation>
    <scope>NUCLEOTIDE SEQUENCE</scope>
    <source>
        <strain evidence="2">SMH4607-1</strain>
    </source>
</reference>
<comment type="caution">
    <text evidence="2">The sequence shown here is derived from an EMBL/GenBank/DDBJ whole genome shotgun (WGS) entry which is preliminary data.</text>
</comment>
<evidence type="ECO:0000256" key="1">
    <source>
        <dbReference type="SAM" id="MobiDB-lite"/>
    </source>
</evidence>
<keyword evidence="3" id="KW-1185">Reference proteome</keyword>
<dbReference type="EMBL" id="JAUKUA010000001">
    <property type="protein sequence ID" value="KAK0731354.1"/>
    <property type="molecule type" value="Genomic_DNA"/>
</dbReference>
<dbReference type="Proteomes" id="UP001172102">
    <property type="component" value="Unassembled WGS sequence"/>
</dbReference>
<evidence type="ECO:0000313" key="3">
    <source>
        <dbReference type="Proteomes" id="UP001172102"/>
    </source>
</evidence>
<accession>A0AA40BC18</accession>
<organism evidence="2 3">
    <name type="scientific">Lasiosphaeris hirsuta</name>
    <dbReference type="NCBI Taxonomy" id="260670"/>
    <lineage>
        <taxon>Eukaryota</taxon>
        <taxon>Fungi</taxon>
        <taxon>Dikarya</taxon>
        <taxon>Ascomycota</taxon>
        <taxon>Pezizomycotina</taxon>
        <taxon>Sordariomycetes</taxon>
        <taxon>Sordariomycetidae</taxon>
        <taxon>Sordariales</taxon>
        <taxon>Lasiosphaeriaceae</taxon>
        <taxon>Lasiosphaeris</taxon>
    </lineage>
</organism>
<gene>
    <name evidence="2" type="ORF">B0H67DRAFT_69885</name>
</gene>
<name>A0AA40BC18_9PEZI</name>
<evidence type="ECO:0000313" key="2">
    <source>
        <dbReference type="EMBL" id="KAK0731354.1"/>
    </source>
</evidence>
<feature type="compositionally biased region" description="Basic and acidic residues" evidence="1">
    <location>
        <begin position="16"/>
        <end position="28"/>
    </location>
</feature>
<dbReference type="AlphaFoldDB" id="A0AA40BC18"/>
<protein>
    <submittedName>
        <fullName evidence="2">Uncharacterized protein</fullName>
    </submittedName>
</protein>